<proteinExistence type="predicted"/>
<feature type="domain" description="Retroviral polymerase SH3-like" evidence="2">
    <location>
        <begin position="279"/>
        <end position="324"/>
    </location>
</feature>
<evidence type="ECO:0000313" key="3">
    <source>
        <dbReference type="EMBL" id="RHX99733.1"/>
    </source>
</evidence>
<dbReference type="AlphaFoldDB" id="A0A397A071"/>
<dbReference type="InterPro" id="IPR057670">
    <property type="entry name" value="SH3_retrovirus"/>
</dbReference>
<evidence type="ECO:0000256" key="1">
    <source>
        <dbReference type="SAM" id="MobiDB-lite"/>
    </source>
</evidence>
<reference evidence="3 4" key="1">
    <citation type="submission" date="2018-08" db="EMBL/GenBank/DDBJ databases">
        <title>Aphanomyces genome sequencing and annotation.</title>
        <authorList>
            <person name="Minardi D."/>
            <person name="Oidtmann B."/>
            <person name="Van Der Giezen M."/>
            <person name="Studholme D.J."/>
        </authorList>
    </citation>
    <scope>NUCLEOTIDE SEQUENCE [LARGE SCALE GENOMIC DNA]</scope>
    <source>
        <strain evidence="3 4">Kv</strain>
    </source>
</reference>
<dbReference type="EMBL" id="QUSZ01008950">
    <property type="protein sequence ID" value="RHX99733.1"/>
    <property type="molecule type" value="Genomic_DNA"/>
</dbReference>
<sequence length="338" mass="38527">MTEKYNIDSTTKLKADGANYREWCLKNRAKTNQQHLSKYLERCTINGRFIVGHTEEDDLAAGSYMLLTIHPDHLKYVQAATMTPDNRHVGSRLSNLRKRIRETEDARSKDGSQSKLDQRRLDDKHATATTAARLVTLPQSAVTNKVTSRGEPSADRHVTKQSPATKLGRGDRGRGPGNGDRVGRGRHGRHTVHGRRGGRPNWYEQDNYANEDEKDYNEDVFTVELIEHAVVYRALNEPGTDDKDEWELVSNELAQYAERTDLDQYNNIHSWAASASAVSDKTSARANKCLCLDYNETKKAYKVYDLEEKKIVFTLDCRVEETEFLQLRALPTTNEIRQ</sequence>
<comment type="caution">
    <text evidence="3">The sequence shown here is derived from an EMBL/GenBank/DDBJ whole genome shotgun (WGS) entry which is preliminary data.</text>
</comment>
<protein>
    <recommendedName>
        <fullName evidence="2">Retroviral polymerase SH3-like domain-containing protein</fullName>
    </recommendedName>
</protein>
<dbReference type="Proteomes" id="UP000265427">
    <property type="component" value="Unassembled WGS sequence"/>
</dbReference>
<feature type="compositionally biased region" description="Basic residues" evidence="1">
    <location>
        <begin position="184"/>
        <end position="198"/>
    </location>
</feature>
<feature type="region of interest" description="Disordered" evidence="1">
    <location>
        <begin position="86"/>
        <end position="203"/>
    </location>
</feature>
<evidence type="ECO:0000259" key="2">
    <source>
        <dbReference type="Pfam" id="PF25597"/>
    </source>
</evidence>
<feature type="compositionally biased region" description="Polar residues" evidence="1">
    <location>
        <begin position="137"/>
        <end position="147"/>
    </location>
</feature>
<evidence type="ECO:0000313" key="4">
    <source>
        <dbReference type="Proteomes" id="UP000265427"/>
    </source>
</evidence>
<name>A0A397A071_APHAT</name>
<organism evidence="3 4">
    <name type="scientific">Aphanomyces astaci</name>
    <name type="common">Crayfish plague agent</name>
    <dbReference type="NCBI Taxonomy" id="112090"/>
    <lineage>
        <taxon>Eukaryota</taxon>
        <taxon>Sar</taxon>
        <taxon>Stramenopiles</taxon>
        <taxon>Oomycota</taxon>
        <taxon>Saprolegniomycetes</taxon>
        <taxon>Saprolegniales</taxon>
        <taxon>Verrucalvaceae</taxon>
        <taxon>Aphanomyces</taxon>
    </lineage>
</organism>
<gene>
    <name evidence="3" type="ORF">DYB36_009818</name>
</gene>
<dbReference type="VEuPathDB" id="FungiDB:H257_08857"/>
<dbReference type="Pfam" id="PF25597">
    <property type="entry name" value="SH3_retrovirus"/>
    <property type="match status" value="1"/>
</dbReference>
<accession>A0A397A071</accession>
<feature type="compositionally biased region" description="Basic and acidic residues" evidence="1">
    <location>
        <begin position="101"/>
        <end position="126"/>
    </location>
</feature>